<evidence type="ECO:0000256" key="1">
    <source>
        <dbReference type="SAM" id="SignalP"/>
    </source>
</evidence>
<dbReference type="InterPro" id="IPR014044">
    <property type="entry name" value="CAP_dom"/>
</dbReference>
<comment type="caution">
    <text evidence="3">The sequence shown here is derived from an EMBL/GenBank/DDBJ whole genome shotgun (WGS) entry which is preliminary data.</text>
</comment>
<proteinExistence type="predicted"/>
<dbReference type="AlphaFoldDB" id="A0A7V3JAD8"/>
<dbReference type="Gene3D" id="3.40.33.10">
    <property type="entry name" value="CAP"/>
    <property type="match status" value="1"/>
</dbReference>
<gene>
    <name evidence="3" type="ORF">ENV41_03240</name>
</gene>
<name>A0A7V3JAD8_UNCC3</name>
<sequence length="177" mass="20064">MRGLIRLGKNWVAVLLITAIFSFSSQTAFASSITTEKIIELTNQKRIEYGVSPLSVSSQLTQAANKKAEDMVMRNYWSHTTPEGKPFWTFVDKYNYNWSYLGENLAADFDMAESAVDAWFNSPTHRKNILNPEYQDIGVGVYGDIVVALYGRKSQVVNPLSIIPKLFHSFYFLLFGS</sequence>
<reference evidence="3" key="1">
    <citation type="journal article" date="2020" name="mSystems">
        <title>Genome- and Community-Level Interaction Insights into Carbon Utilization and Element Cycling Functions of Hydrothermarchaeota in Hydrothermal Sediment.</title>
        <authorList>
            <person name="Zhou Z."/>
            <person name="Liu Y."/>
            <person name="Xu W."/>
            <person name="Pan J."/>
            <person name="Luo Z.H."/>
            <person name="Li M."/>
        </authorList>
    </citation>
    <scope>NUCLEOTIDE SEQUENCE [LARGE SCALE GENOMIC DNA]</scope>
    <source>
        <strain evidence="3">SpSt-757</strain>
    </source>
</reference>
<dbReference type="Pfam" id="PF00188">
    <property type="entry name" value="CAP"/>
    <property type="match status" value="1"/>
</dbReference>
<feature type="domain" description="SCP" evidence="2">
    <location>
        <begin position="40"/>
        <end position="143"/>
    </location>
</feature>
<dbReference type="InterPro" id="IPR035940">
    <property type="entry name" value="CAP_sf"/>
</dbReference>
<evidence type="ECO:0000313" key="3">
    <source>
        <dbReference type="EMBL" id="HFZ09129.1"/>
    </source>
</evidence>
<dbReference type="PANTHER" id="PTHR31157:SF1">
    <property type="entry name" value="SCP DOMAIN-CONTAINING PROTEIN"/>
    <property type="match status" value="1"/>
</dbReference>
<dbReference type="CDD" id="cd05379">
    <property type="entry name" value="CAP_bacterial"/>
    <property type="match status" value="1"/>
</dbReference>
<feature type="signal peptide" evidence="1">
    <location>
        <begin position="1"/>
        <end position="30"/>
    </location>
</feature>
<protein>
    <submittedName>
        <fullName evidence="3">CAP domain-containing protein</fullName>
    </submittedName>
</protein>
<accession>A0A7V3JAD8</accession>
<organism evidence="3">
    <name type="scientific">candidate division CPR3 bacterium</name>
    <dbReference type="NCBI Taxonomy" id="2268181"/>
    <lineage>
        <taxon>Bacteria</taxon>
        <taxon>Bacteria division CPR3</taxon>
    </lineage>
</organism>
<feature type="chain" id="PRO_5030506014" evidence="1">
    <location>
        <begin position="31"/>
        <end position="177"/>
    </location>
</feature>
<keyword evidence="1" id="KW-0732">Signal</keyword>
<dbReference type="SUPFAM" id="SSF55797">
    <property type="entry name" value="PR-1-like"/>
    <property type="match status" value="1"/>
</dbReference>
<dbReference type="EMBL" id="DTGG01000103">
    <property type="protein sequence ID" value="HFZ09129.1"/>
    <property type="molecule type" value="Genomic_DNA"/>
</dbReference>
<dbReference type="PANTHER" id="PTHR31157">
    <property type="entry name" value="SCP DOMAIN-CONTAINING PROTEIN"/>
    <property type="match status" value="1"/>
</dbReference>
<evidence type="ECO:0000259" key="2">
    <source>
        <dbReference type="Pfam" id="PF00188"/>
    </source>
</evidence>